<evidence type="ECO:0000313" key="3">
    <source>
        <dbReference type="Proteomes" id="UP000301309"/>
    </source>
</evidence>
<comment type="caution">
    <text evidence="2">The sequence shown here is derived from an EMBL/GenBank/DDBJ whole genome shotgun (WGS) entry which is preliminary data.</text>
</comment>
<dbReference type="Gene3D" id="3.40.50.12780">
    <property type="entry name" value="N-terminal domain of ligase-like"/>
    <property type="match status" value="1"/>
</dbReference>
<organism evidence="2 3">
    <name type="scientific">Streptomyces violaceusniger</name>
    <dbReference type="NCBI Taxonomy" id="68280"/>
    <lineage>
        <taxon>Bacteria</taxon>
        <taxon>Bacillati</taxon>
        <taxon>Actinomycetota</taxon>
        <taxon>Actinomycetes</taxon>
        <taxon>Kitasatosporales</taxon>
        <taxon>Streptomycetaceae</taxon>
        <taxon>Streptomyces</taxon>
        <taxon>Streptomyces violaceusniger group</taxon>
    </lineage>
</organism>
<keyword evidence="3" id="KW-1185">Reference proteome</keyword>
<feature type="region of interest" description="Disordered" evidence="1">
    <location>
        <begin position="128"/>
        <end position="174"/>
    </location>
</feature>
<dbReference type="InterPro" id="IPR042099">
    <property type="entry name" value="ANL_N_sf"/>
</dbReference>
<dbReference type="InterPro" id="IPR045851">
    <property type="entry name" value="AMP-bd_C_sf"/>
</dbReference>
<dbReference type="PANTHER" id="PTHR42921:SF1">
    <property type="entry name" value="ACETOACETYL-COA SYNTHETASE"/>
    <property type="match status" value="1"/>
</dbReference>
<dbReference type="AlphaFoldDB" id="A0A4D4KZS7"/>
<dbReference type="EMBL" id="BJHW01000001">
    <property type="protein sequence ID" value="GDY51263.1"/>
    <property type="molecule type" value="Genomic_DNA"/>
</dbReference>
<dbReference type="SUPFAM" id="SSF56801">
    <property type="entry name" value="Acetyl-CoA synthetase-like"/>
    <property type="match status" value="1"/>
</dbReference>
<proteinExistence type="predicted"/>
<dbReference type="Proteomes" id="UP000301309">
    <property type="component" value="Unassembled WGS sequence"/>
</dbReference>
<accession>A0A4D4KZS7</accession>
<evidence type="ECO:0000256" key="1">
    <source>
        <dbReference type="SAM" id="MobiDB-lite"/>
    </source>
</evidence>
<evidence type="ECO:0000313" key="2">
    <source>
        <dbReference type="EMBL" id="GDY51263.1"/>
    </source>
</evidence>
<name>A0A4D4KZS7_STRVO</name>
<gene>
    <name evidence="2" type="ORF">SVIO_018860</name>
</gene>
<dbReference type="PANTHER" id="PTHR42921">
    <property type="entry name" value="ACETOACETYL-COA SYNTHETASE"/>
    <property type="match status" value="1"/>
</dbReference>
<sequence>MVDEVGELIVAGPMPSMPVRFWNDPDGSRYRDSYFEMFPGAWRHGDWITLTSRGTVIIHGRSDSTLNRQGVRMGSADIYEAVERLPEIRESLVIGVEQPDGGYWMPLFVHLTPGATLNEELLTRIKTTIRTQLSPATSPTRSSRSPASPTPSPANASRSRSSASSRARPWTRRSTRARWTTWNCCATTSAWPGRGAGRGLRVSASPVIEGS</sequence>
<evidence type="ECO:0008006" key="4">
    <source>
        <dbReference type="Google" id="ProtNLM"/>
    </source>
</evidence>
<reference evidence="2 3" key="1">
    <citation type="journal article" date="2020" name="Int. J. Syst. Evol. Microbiol.">
        <title>Reclassification of Streptomyces castelarensis and Streptomyces sporoclivatus as later heterotypic synonyms of Streptomyces antimycoticus.</title>
        <authorList>
            <person name="Komaki H."/>
            <person name="Tamura T."/>
        </authorList>
    </citation>
    <scope>NUCLEOTIDE SEQUENCE [LARGE SCALE GENOMIC DNA]</scope>
    <source>
        <strain evidence="2 3">NBRC 13459</strain>
    </source>
</reference>
<feature type="compositionally biased region" description="Low complexity" evidence="1">
    <location>
        <begin position="134"/>
        <end position="168"/>
    </location>
</feature>
<dbReference type="Gene3D" id="3.30.300.30">
    <property type="match status" value="1"/>
</dbReference>
<protein>
    <recommendedName>
        <fullName evidence="4">AMP-dependent synthetase/ligase domain-containing protein</fullName>
    </recommendedName>
</protein>
<dbReference type="GO" id="GO:0030729">
    <property type="term" value="F:acetoacetate-CoA ligase activity"/>
    <property type="evidence" value="ECO:0007669"/>
    <property type="project" value="TreeGrafter"/>
</dbReference>